<dbReference type="AlphaFoldDB" id="A0A2M4DEE6"/>
<dbReference type="EMBL" id="GGFL01011772">
    <property type="protein sequence ID" value="MBW75950.1"/>
    <property type="molecule type" value="Transcribed_RNA"/>
</dbReference>
<accession>A0A2M4DEE6</accession>
<proteinExistence type="predicted"/>
<sequence length="73" mass="8147">MVVLWLSVFGSAHFFLFYFFTSESQISHQGPNLKAIGSERRHNHCNSDTHTHRTLILLPNPGPPLAGCVLVCV</sequence>
<organism evidence="1">
    <name type="scientific">Anopheles darlingi</name>
    <name type="common">Mosquito</name>
    <dbReference type="NCBI Taxonomy" id="43151"/>
    <lineage>
        <taxon>Eukaryota</taxon>
        <taxon>Metazoa</taxon>
        <taxon>Ecdysozoa</taxon>
        <taxon>Arthropoda</taxon>
        <taxon>Hexapoda</taxon>
        <taxon>Insecta</taxon>
        <taxon>Pterygota</taxon>
        <taxon>Neoptera</taxon>
        <taxon>Endopterygota</taxon>
        <taxon>Diptera</taxon>
        <taxon>Nematocera</taxon>
        <taxon>Culicoidea</taxon>
        <taxon>Culicidae</taxon>
        <taxon>Anophelinae</taxon>
        <taxon>Anopheles</taxon>
    </lineage>
</organism>
<evidence type="ECO:0000313" key="1">
    <source>
        <dbReference type="EMBL" id="MBW75950.1"/>
    </source>
</evidence>
<name>A0A2M4DEE6_ANODA</name>
<protein>
    <submittedName>
        <fullName evidence="1">Putative secreted protein</fullName>
    </submittedName>
</protein>
<reference evidence="1" key="1">
    <citation type="submission" date="2018-01" db="EMBL/GenBank/DDBJ databases">
        <title>An insight into the sialome of Amazonian anophelines.</title>
        <authorList>
            <person name="Ribeiro J.M."/>
            <person name="Scarpassa V."/>
            <person name="Calvo E."/>
        </authorList>
    </citation>
    <scope>NUCLEOTIDE SEQUENCE</scope>
</reference>